<dbReference type="AlphaFoldDB" id="A0A2K2EVF3"/>
<proteinExistence type="predicted"/>
<sequence length="62" mass="7207">MKRVKMNQSDELIETIRNASSNMNFDDYVRATGLEKEFIFSILKGEIEEVDEATRSKLSLKH</sequence>
<evidence type="ECO:0000313" key="1">
    <source>
        <dbReference type="EMBL" id="PNU00516.1"/>
    </source>
</evidence>
<organism evidence="1 2">
    <name type="scientific">Clostridium thermosuccinogenes</name>
    <dbReference type="NCBI Taxonomy" id="84032"/>
    <lineage>
        <taxon>Bacteria</taxon>
        <taxon>Bacillati</taxon>
        <taxon>Bacillota</taxon>
        <taxon>Clostridia</taxon>
        <taxon>Eubacteriales</taxon>
        <taxon>Clostridiaceae</taxon>
        <taxon>Clostridium</taxon>
    </lineage>
</organism>
<evidence type="ECO:0000313" key="2">
    <source>
        <dbReference type="Proteomes" id="UP000236151"/>
    </source>
</evidence>
<dbReference type="Proteomes" id="UP000236151">
    <property type="component" value="Unassembled WGS sequence"/>
</dbReference>
<protein>
    <submittedName>
        <fullName evidence="1">Uncharacterized protein</fullName>
    </submittedName>
</protein>
<accession>A0A2K2EVF3</accession>
<gene>
    <name evidence="1" type="ORF">CDQ84_05885</name>
</gene>
<comment type="caution">
    <text evidence="1">The sequence shown here is derived from an EMBL/GenBank/DDBJ whole genome shotgun (WGS) entry which is preliminary data.</text>
</comment>
<name>A0A2K2EVF3_9CLOT</name>
<reference evidence="1 2" key="1">
    <citation type="submission" date="2017-06" db="EMBL/GenBank/DDBJ databases">
        <title>Investigating the central metabolism of Clostridium thermosuccinogenes.</title>
        <authorList>
            <person name="Koendjbiharie J.G."/>
            <person name="van Kranenburg R."/>
        </authorList>
    </citation>
    <scope>NUCLEOTIDE SEQUENCE [LARGE SCALE GENOMIC DNA]</scope>
    <source>
        <strain evidence="1 2">DSM 5806</strain>
    </source>
</reference>
<dbReference type="OrthoDB" id="2086100at2"/>
<dbReference type="EMBL" id="NIOJ01000010">
    <property type="protein sequence ID" value="PNU00516.1"/>
    <property type="molecule type" value="Genomic_DNA"/>
</dbReference>
<keyword evidence="2" id="KW-1185">Reference proteome</keyword>
<dbReference type="KEGG" id="cthd:CDO33_03525"/>